<evidence type="ECO:0000313" key="12">
    <source>
        <dbReference type="Proteomes" id="UP000274920"/>
    </source>
</evidence>
<dbReference type="SUPFAM" id="SSF82689">
    <property type="entry name" value="Mechanosensitive channel protein MscS (YggB), C-terminal domain"/>
    <property type="match status" value="1"/>
</dbReference>
<feature type="transmembrane region" description="Helical" evidence="7">
    <location>
        <begin position="40"/>
        <end position="58"/>
    </location>
</feature>
<accession>A0A426DF18</accession>
<dbReference type="PROSITE" id="PS01246">
    <property type="entry name" value="UPF0003"/>
    <property type="match status" value="1"/>
</dbReference>
<keyword evidence="6 7" id="KW-0472">Membrane</keyword>
<reference evidence="11" key="1">
    <citation type="submission" date="2018-10" db="EMBL/GenBank/DDBJ databases">
        <title>Schaedlerella arabinophila gen. nov. sp. nov., isolated from the mouse intestinal tract and comparative analysis with the genome of the closely related altered Schaedler flora strain ASF502.</title>
        <authorList>
            <person name="Miyake S."/>
            <person name="Soh M."/>
            <person name="Seedorf H."/>
        </authorList>
    </citation>
    <scope>NUCLEOTIDE SEQUENCE [LARGE SCALE GENOMIC DNA]</scope>
    <source>
        <strain evidence="11">DSM 106076</strain>
    </source>
</reference>
<reference evidence="10 13" key="2">
    <citation type="submission" date="2019-07" db="EMBL/GenBank/DDBJ databases">
        <title>Draft genome sequences of 15 bacterial species constituting the stable defined intestinal microbiota of the GM15 gnotobiotic mouse model.</title>
        <authorList>
            <person name="Elie C."/>
            <person name="Mathieu A."/>
            <person name="Saliou A."/>
            <person name="Darnaud M."/>
            <person name="Leulier F."/>
            <person name="Tamellini A."/>
        </authorList>
    </citation>
    <scope>NUCLEOTIDE SEQUENCE [LARGE SCALE GENOMIC DNA]</scope>
    <source>
        <strain evidence="13">ASF 502</strain>
        <strain evidence="10">MD300</strain>
    </source>
</reference>
<dbReference type="GO" id="GO:0005886">
    <property type="term" value="C:plasma membrane"/>
    <property type="evidence" value="ECO:0007669"/>
    <property type="project" value="UniProtKB-SubCell"/>
</dbReference>
<dbReference type="AlphaFoldDB" id="N2AG22"/>
<comment type="similarity">
    <text evidence="2">Belongs to the MscS (TC 1.A.23) family.</text>
</comment>
<evidence type="ECO:0000256" key="7">
    <source>
        <dbReference type="SAM" id="Phobius"/>
    </source>
</evidence>
<evidence type="ECO:0000259" key="9">
    <source>
        <dbReference type="Pfam" id="PF21082"/>
    </source>
</evidence>
<dbReference type="STRING" id="2044587.C824_02384"/>
<dbReference type="SUPFAM" id="SSF82861">
    <property type="entry name" value="Mechanosensitive channel protein MscS (YggB), transmembrane region"/>
    <property type="match status" value="1"/>
</dbReference>
<dbReference type="PANTHER" id="PTHR30221">
    <property type="entry name" value="SMALL-CONDUCTANCE MECHANOSENSITIVE CHANNEL"/>
    <property type="match status" value="1"/>
</dbReference>
<dbReference type="InterPro" id="IPR010920">
    <property type="entry name" value="LSM_dom_sf"/>
</dbReference>
<accession>N2AG22</accession>
<evidence type="ECO:0000313" key="11">
    <source>
        <dbReference type="EMBL" id="RRK31410.1"/>
    </source>
</evidence>
<dbReference type="InterPro" id="IPR011066">
    <property type="entry name" value="MscS_channel_C_sf"/>
</dbReference>
<organism evidence="11 12">
    <name type="scientific">Schaedlerella arabinosiphila</name>
    <dbReference type="NCBI Taxonomy" id="2044587"/>
    <lineage>
        <taxon>Bacteria</taxon>
        <taxon>Bacillati</taxon>
        <taxon>Bacillota</taxon>
        <taxon>Clostridia</taxon>
        <taxon>Lachnospirales</taxon>
        <taxon>Lachnospiraceae</taxon>
        <taxon>Schaedlerella</taxon>
    </lineage>
</organism>
<keyword evidence="5 7" id="KW-1133">Transmembrane helix</keyword>
<dbReference type="Proteomes" id="UP000274920">
    <property type="component" value="Unassembled WGS sequence"/>
</dbReference>
<dbReference type="EMBL" id="VIRB01000120">
    <property type="protein sequence ID" value="NDO70836.1"/>
    <property type="molecule type" value="Genomic_DNA"/>
</dbReference>
<dbReference type="Gene3D" id="1.10.287.1260">
    <property type="match status" value="1"/>
</dbReference>
<dbReference type="InterPro" id="IPR008910">
    <property type="entry name" value="MSC_TM_helix"/>
</dbReference>
<dbReference type="eggNOG" id="COG0668">
    <property type="taxonomic scope" value="Bacteria"/>
</dbReference>
<evidence type="ECO:0000256" key="4">
    <source>
        <dbReference type="ARBA" id="ARBA00022692"/>
    </source>
</evidence>
<keyword evidence="12" id="KW-1185">Reference proteome</keyword>
<dbReference type="OrthoDB" id="9809206at2"/>
<sequence>MDSTVEILQESAEESAEKVQTQMNEFVVFIQEHIPNMVDFGIRLLIAILIFFLGRFLIKWLRKRIRNSLNRSSADAGLTQFTDSFLKISLYIVLFLIIAANLGIEINSISMLFASAGVGISLSLQQTLSNFAGGVLILLLKPFVVGDYIIEDTNKDEGTVKEIQTFYTKLTTVDNKTIVIPNGILANNSLTNVTAKAERQLDLRIGISYDSDLKKAKQLLEQMLKDIPSIMKDENLYVFVDSLGESSVVLGIRGWVKTDEYWTTRWNLLEKIKLTFDEEGIVIPYNQLTVHLDDGA</sequence>
<evidence type="ECO:0000256" key="5">
    <source>
        <dbReference type="ARBA" id="ARBA00022989"/>
    </source>
</evidence>
<dbReference type="SUPFAM" id="SSF50182">
    <property type="entry name" value="Sm-like ribonucleoproteins"/>
    <property type="match status" value="1"/>
</dbReference>
<proteinExistence type="inferred from homology"/>
<evidence type="ECO:0000256" key="3">
    <source>
        <dbReference type="ARBA" id="ARBA00022475"/>
    </source>
</evidence>
<feature type="transmembrane region" description="Helical" evidence="7">
    <location>
        <begin position="90"/>
        <end position="116"/>
    </location>
</feature>
<evidence type="ECO:0000313" key="10">
    <source>
        <dbReference type="EMBL" id="NDO70836.1"/>
    </source>
</evidence>
<protein>
    <submittedName>
        <fullName evidence="11">Mechanosensitive ion channel family protein</fullName>
    </submittedName>
</protein>
<name>N2AG22_9FIRM</name>
<evidence type="ECO:0000256" key="6">
    <source>
        <dbReference type="ARBA" id="ARBA00023136"/>
    </source>
</evidence>
<dbReference type="InterPro" id="IPR006686">
    <property type="entry name" value="MscS_channel_CS"/>
</dbReference>
<dbReference type="InterPro" id="IPR049278">
    <property type="entry name" value="MS_channel_C"/>
</dbReference>
<dbReference type="Gene3D" id="3.30.70.100">
    <property type="match status" value="1"/>
</dbReference>
<dbReference type="GO" id="GO:0008381">
    <property type="term" value="F:mechanosensitive monoatomic ion channel activity"/>
    <property type="evidence" value="ECO:0007669"/>
    <property type="project" value="InterPro"/>
</dbReference>
<dbReference type="Gene3D" id="2.30.30.60">
    <property type="match status" value="1"/>
</dbReference>
<dbReference type="RefSeq" id="WP_004079321.1">
    <property type="nucleotide sequence ID" value="NZ_RHJS01000002.1"/>
</dbReference>
<dbReference type="InterPro" id="IPR006685">
    <property type="entry name" value="MscS_channel_2nd"/>
</dbReference>
<comment type="subcellular location">
    <subcellularLocation>
        <location evidence="1">Cell membrane</location>
        <topology evidence="1">Multi-pass membrane protein</topology>
    </subcellularLocation>
</comment>
<dbReference type="HOGENOM" id="CLU_037945_1_1_9"/>
<keyword evidence="4 7" id="KW-0812">Transmembrane</keyword>
<gene>
    <name evidence="11" type="ORF">EBB54_08560</name>
    <name evidence="10" type="ORF">FMM80_20160</name>
</gene>
<dbReference type="EMBL" id="RHJS01000002">
    <property type="protein sequence ID" value="RRK31410.1"/>
    <property type="molecule type" value="Genomic_DNA"/>
</dbReference>
<dbReference type="InterPro" id="IPR011014">
    <property type="entry name" value="MscS_channel_TM-2"/>
</dbReference>
<evidence type="ECO:0000313" key="13">
    <source>
        <dbReference type="Proteomes" id="UP000474104"/>
    </source>
</evidence>
<feature type="domain" description="Mechanosensitive ion channel MscS C-terminal" evidence="9">
    <location>
        <begin position="202"/>
        <end position="283"/>
    </location>
</feature>
<dbReference type="Pfam" id="PF21082">
    <property type="entry name" value="MS_channel_3rd"/>
    <property type="match status" value="1"/>
</dbReference>
<feature type="transmembrane region" description="Helical" evidence="7">
    <location>
        <begin position="128"/>
        <end position="150"/>
    </location>
</feature>
<dbReference type="Proteomes" id="UP000474104">
    <property type="component" value="Unassembled WGS sequence"/>
</dbReference>
<evidence type="ECO:0000256" key="2">
    <source>
        <dbReference type="ARBA" id="ARBA00008017"/>
    </source>
</evidence>
<dbReference type="PANTHER" id="PTHR30221:SF1">
    <property type="entry name" value="SMALL-CONDUCTANCE MECHANOSENSITIVE CHANNEL"/>
    <property type="match status" value="1"/>
</dbReference>
<dbReference type="Pfam" id="PF05552">
    <property type="entry name" value="MS_channel_1st_1"/>
    <property type="match status" value="1"/>
</dbReference>
<feature type="domain" description="Mechanosensitive ion channel MscS" evidence="8">
    <location>
        <begin position="127"/>
        <end position="194"/>
    </location>
</feature>
<keyword evidence="3" id="KW-1003">Cell membrane</keyword>
<dbReference type="InterPro" id="IPR023408">
    <property type="entry name" value="MscS_beta-dom_sf"/>
</dbReference>
<dbReference type="InterPro" id="IPR045275">
    <property type="entry name" value="MscS_archaea/bacteria_type"/>
</dbReference>
<dbReference type="Pfam" id="PF00924">
    <property type="entry name" value="MS_channel_2nd"/>
    <property type="match status" value="1"/>
</dbReference>
<comment type="caution">
    <text evidence="11">The sequence shown here is derived from an EMBL/GenBank/DDBJ whole genome shotgun (WGS) entry which is preliminary data.</text>
</comment>
<evidence type="ECO:0000259" key="8">
    <source>
        <dbReference type="Pfam" id="PF00924"/>
    </source>
</evidence>
<evidence type="ECO:0000256" key="1">
    <source>
        <dbReference type="ARBA" id="ARBA00004651"/>
    </source>
</evidence>